<sequence length="105" mass="11758">MRLNRLDLIRYGRFKDANLTFPKPADGAPDVTVIFGPNEAGKSTTFNGFLELLFGFKSGAHPYAFRFERSDLLVGQSLSCPDTGRWLCAATASGRNRCWTRRIAR</sequence>
<gene>
    <name evidence="2" type="ORF">DA792_09775</name>
</gene>
<dbReference type="SUPFAM" id="SSF52540">
    <property type="entry name" value="P-loop containing nucleoside triphosphate hydrolases"/>
    <property type="match status" value="1"/>
</dbReference>
<protein>
    <recommendedName>
        <fullName evidence="1">YhaN AAA domain-containing protein</fullName>
    </recommendedName>
</protein>
<dbReference type="Gene3D" id="3.40.50.300">
    <property type="entry name" value="P-loop containing nucleotide triphosphate hydrolases"/>
    <property type="match status" value="1"/>
</dbReference>
<accession>A0A2R4M2E6</accession>
<dbReference type="InterPro" id="IPR038734">
    <property type="entry name" value="YhaN_AAA"/>
</dbReference>
<dbReference type="PANTHER" id="PTHR41259">
    <property type="entry name" value="DOUBLE-STRAND BREAK REPAIR RAD50 ATPASE, PUTATIVE-RELATED"/>
    <property type="match status" value="1"/>
</dbReference>
<dbReference type="AlphaFoldDB" id="A0A2R4M2E6"/>
<dbReference type="EMBL" id="CP028475">
    <property type="protein sequence ID" value="AVW91333.1"/>
    <property type="molecule type" value="Genomic_DNA"/>
</dbReference>
<evidence type="ECO:0000313" key="2">
    <source>
        <dbReference type="EMBL" id="AVW91333.1"/>
    </source>
</evidence>
<reference evidence="2 3" key="1">
    <citation type="submission" date="2018-03" db="EMBL/GenBank/DDBJ databases">
        <title>The Complete Genome of Celeribacter baekdonensis strain LH4, a Thiosulfate-Oxidizing Alphaproteobacterium Isolated from Gulf of Mexico Continental Slope Sediments.</title>
        <authorList>
            <person name="Flood B.E."/>
            <person name="Bailey J.V."/>
            <person name="Leprich D."/>
        </authorList>
    </citation>
    <scope>NUCLEOTIDE SEQUENCE [LARGE SCALE GENOMIC DNA]</scope>
    <source>
        <strain evidence="2 3">LH4</strain>
    </source>
</reference>
<name>A0A2R4M2E6_9RHOB</name>
<dbReference type="OrthoDB" id="9764467at2"/>
<evidence type="ECO:0000259" key="1">
    <source>
        <dbReference type="Pfam" id="PF13514"/>
    </source>
</evidence>
<dbReference type="Proteomes" id="UP000241447">
    <property type="component" value="Chromosome"/>
</dbReference>
<dbReference type="Pfam" id="PF13514">
    <property type="entry name" value="AAA_27"/>
    <property type="match status" value="1"/>
</dbReference>
<dbReference type="KEGG" id="cbak:DA792_09775"/>
<evidence type="ECO:0000313" key="3">
    <source>
        <dbReference type="Proteomes" id="UP000241447"/>
    </source>
</evidence>
<organism evidence="2 3">
    <name type="scientific">Celeribacter baekdonensis</name>
    <dbReference type="NCBI Taxonomy" id="875171"/>
    <lineage>
        <taxon>Bacteria</taxon>
        <taxon>Pseudomonadati</taxon>
        <taxon>Pseudomonadota</taxon>
        <taxon>Alphaproteobacteria</taxon>
        <taxon>Rhodobacterales</taxon>
        <taxon>Roseobacteraceae</taxon>
        <taxon>Celeribacter</taxon>
    </lineage>
</organism>
<dbReference type="PANTHER" id="PTHR41259:SF1">
    <property type="entry name" value="DOUBLE-STRAND BREAK REPAIR RAD50 ATPASE, PUTATIVE-RELATED"/>
    <property type="match status" value="1"/>
</dbReference>
<dbReference type="InterPro" id="IPR027417">
    <property type="entry name" value="P-loop_NTPase"/>
</dbReference>
<proteinExistence type="predicted"/>
<feature type="domain" description="YhaN AAA" evidence="1">
    <location>
        <begin position="1"/>
        <end position="83"/>
    </location>
</feature>